<dbReference type="EMBL" id="RJTM01000212">
    <property type="protein sequence ID" value="RNL68052.1"/>
    <property type="molecule type" value="Genomic_DNA"/>
</dbReference>
<evidence type="ECO:0000313" key="3">
    <source>
        <dbReference type="Proteomes" id="UP000267469"/>
    </source>
</evidence>
<gene>
    <name evidence="2" type="ORF">ED312_23330</name>
</gene>
<feature type="coiled-coil region" evidence="1">
    <location>
        <begin position="221"/>
        <end position="248"/>
    </location>
</feature>
<dbReference type="OrthoDB" id="9808753at2"/>
<dbReference type="CDD" id="cd14686">
    <property type="entry name" value="bZIP"/>
    <property type="match status" value="1"/>
</dbReference>
<dbReference type="RefSeq" id="WP_123218424.1">
    <property type="nucleotide sequence ID" value="NZ_RJTM01000212.1"/>
</dbReference>
<organism evidence="2 3">
    <name type="scientific">Sinomicrobium pectinilyticum</name>
    <dbReference type="NCBI Taxonomy" id="1084421"/>
    <lineage>
        <taxon>Bacteria</taxon>
        <taxon>Pseudomonadati</taxon>
        <taxon>Bacteroidota</taxon>
        <taxon>Flavobacteriia</taxon>
        <taxon>Flavobacteriales</taxon>
        <taxon>Flavobacteriaceae</taxon>
        <taxon>Sinomicrobium</taxon>
    </lineage>
</organism>
<evidence type="ECO:0000256" key="1">
    <source>
        <dbReference type="SAM" id="Coils"/>
    </source>
</evidence>
<keyword evidence="1" id="KW-0175">Coiled coil</keyword>
<protein>
    <recommendedName>
        <fullName evidence="4">BZIP transcription factor</fullName>
    </recommendedName>
</protein>
<accession>A0A3N0CX75</accession>
<keyword evidence="3" id="KW-1185">Reference proteome</keyword>
<comment type="caution">
    <text evidence="2">The sequence shown here is derived from an EMBL/GenBank/DDBJ whole genome shotgun (WGS) entry which is preliminary data.</text>
</comment>
<dbReference type="Proteomes" id="UP000267469">
    <property type="component" value="Unassembled WGS sequence"/>
</dbReference>
<proteinExistence type="predicted"/>
<sequence length="248" mass="27534">MRDTLKKISAYVPSPWGRARVGVLFLLFPFTFYAQSNVFPTSGNVGIGTTNPEEKLDVYGNLRLGGINGTIINPDTDVSSLNPGSTSTAVSVKGRKWGHFVVDIFGNDDKDSFAIRTDSNKDGVLDNIPFLVNNTGNIGMGTTNPGTWKLAVNGNIRAKEIKVETGWSDFVFEESYNLPTLEEVEQHIKEKGHLKDIPSAKEVEENGIFLGEMDAKLLQKIEELTLYMIELKKENQQLRKEIDALKKP</sequence>
<name>A0A3N0CX75_SINP1</name>
<evidence type="ECO:0000313" key="2">
    <source>
        <dbReference type="EMBL" id="RNL68052.1"/>
    </source>
</evidence>
<evidence type="ECO:0008006" key="4">
    <source>
        <dbReference type="Google" id="ProtNLM"/>
    </source>
</evidence>
<dbReference type="AlphaFoldDB" id="A0A3N0CX75"/>
<reference evidence="2 3" key="1">
    <citation type="submission" date="2018-10" db="EMBL/GenBank/DDBJ databases">
        <title>Sinomicrobium pectinilyticum sp. nov., a pectinase-producing bacterium isolated from alkaline and saline soil, and emended description of the genus Sinomicrobium.</title>
        <authorList>
            <person name="Cheng B."/>
            <person name="Li C."/>
            <person name="Lai Q."/>
            <person name="Du M."/>
            <person name="Shao Z."/>
            <person name="Xu P."/>
            <person name="Yang C."/>
        </authorList>
    </citation>
    <scope>NUCLEOTIDE SEQUENCE [LARGE SCALE GENOMIC DNA]</scope>
    <source>
        <strain evidence="2 3">5DNS001</strain>
    </source>
</reference>